<dbReference type="EMBL" id="BAAAZU010000007">
    <property type="protein sequence ID" value="GAA3923917.1"/>
    <property type="molecule type" value="Genomic_DNA"/>
</dbReference>
<keyword evidence="2" id="KW-1185">Reference proteome</keyword>
<organism evidence="1 2">
    <name type="scientific">Luteimonas lutimaris</name>
    <dbReference type="NCBI Taxonomy" id="698645"/>
    <lineage>
        <taxon>Bacteria</taxon>
        <taxon>Pseudomonadati</taxon>
        <taxon>Pseudomonadota</taxon>
        <taxon>Gammaproteobacteria</taxon>
        <taxon>Lysobacterales</taxon>
        <taxon>Lysobacteraceae</taxon>
        <taxon>Luteimonas</taxon>
    </lineage>
</organism>
<name>A0ABP7MIR9_9GAMM</name>
<sequence>MTISPELLRHAVAAAAWAEESGWPTRQRDMEIAIDVYGRPAHHRWCLTAALDRALRRSGSDEGLTHRLVLCRLGLRFLEANDPSTGGRS</sequence>
<gene>
    <name evidence="1" type="ORF">GCM10022229_17290</name>
</gene>
<accession>A0ABP7MIR9</accession>
<proteinExistence type="predicted"/>
<reference evidence="2" key="1">
    <citation type="journal article" date="2019" name="Int. J. Syst. Evol. Microbiol.">
        <title>The Global Catalogue of Microorganisms (GCM) 10K type strain sequencing project: providing services to taxonomists for standard genome sequencing and annotation.</title>
        <authorList>
            <consortium name="The Broad Institute Genomics Platform"/>
            <consortium name="The Broad Institute Genome Sequencing Center for Infectious Disease"/>
            <person name="Wu L."/>
            <person name="Ma J."/>
        </authorList>
    </citation>
    <scope>NUCLEOTIDE SEQUENCE [LARGE SCALE GENOMIC DNA]</scope>
    <source>
        <strain evidence="2">JCM 16916</strain>
    </source>
</reference>
<evidence type="ECO:0000313" key="1">
    <source>
        <dbReference type="EMBL" id="GAA3923917.1"/>
    </source>
</evidence>
<dbReference type="Proteomes" id="UP001501727">
    <property type="component" value="Unassembled WGS sequence"/>
</dbReference>
<comment type="caution">
    <text evidence="1">The sequence shown here is derived from an EMBL/GenBank/DDBJ whole genome shotgun (WGS) entry which is preliminary data.</text>
</comment>
<evidence type="ECO:0000313" key="2">
    <source>
        <dbReference type="Proteomes" id="UP001501727"/>
    </source>
</evidence>
<protein>
    <submittedName>
        <fullName evidence="1">Uncharacterized protein</fullName>
    </submittedName>
</protein>